<dbReference type="AlphaFoldDB" id="A0A8C6LB05"/>
<dbReference type="Ensembl" id="ENSNFUT00015017122.1">
    <property type="protein sequence ID" value="ENSNFUP00015016349.1"/>
    <property type="gene ID" value="ENSNFUG00015007838.1"/>
</dbReference>
<feature type="compositionally biased region" description="Polar residues" evidence="1">
    <location>
        <begin position="253"/>
        <end position="263"/>
    </location>
</feature>
<evidence type="ECO:0000313" key="4">
    <source>
        <dbReference type="Proteomes" id="UP000694548"/>
    </source>
</evidence>
<accession>A0A8C6LB05</accession>
<dbReference type="Pfam" id="PF19259">
    <property type="entry name" value="Ty3_capsid"/>
    <property type="match status" value="1"/>
</dbReference>
<feature type="compositionally biased region" description="Low complexity" evidence="1">
    <location>
        <begin position="218"/>
        <end position="246"/>
    </location>
</feature>
<reference evidence="3" key="2">
    <citation type="submission" date="2025-08" db="UniProtKB">
        <authorList>
            <consortium name="Ensembl"/>
        </authorList>
    </citation>
    <scope>IDENTIFICATION</scope>
</reference>
<organism evidence="3 4">
    <name type="scientific">Nothobranchius furzeri</name>
    <name type="common">Turquoise killifish</name>
    <dbReference type="NCBI Taxonomy" id="105023"/>
    <lineage>
        <taxon>Eukaryota</taxon>
        <taxon>Metazoa</taxon>
        <taxon>Chordata</taxon>
        <taxon>Craniata</taxon>
        <taxon>Vertebrata</taxon>
        <taxon>Euteleostomi</taxon>
        <taxon>Actinopterygii</taxon>
        <taxon>Neopterygii</taxon>
        <taxon>Teleostei</taxon>
        <taxon>Neoteleostei</taxon>
        <taxon>Acanthomorphata</taxon>
        <taxon>Ovalentaria</taxon>
        <taxon>Atherinomorphae</taxon>
        <taxon>Cyprinodontiformes</taxon>
        <taxon>Nothobranchiidae</taxon>
        <taxon>Nothobranchius</taxon>
    </lineage>
</organism>
<dbReference type="PANTHER" id="PTHR15503">
    <property type="entry name" value="LDOC1 RELATED"/>
    <property type="match status" value="1"/>
</dbReference>
<dbReference type="InterPro" id="IPR043502">
    <property type="entry name" value="DNA/RNA_pol_sf"/>
</dbReference>
<dbReference type="SUPFAM" id="SSF56672">
    <property type="entry name" value="DNA/RNA polymerases"/>
    <property type="match status" value="1"/>
</dbReference>
<dbReference type="Gene3D" id="2.40.70.10">
    <property type="entry name" value="Acid Proteases"/>
    <property type="match status" value="1"/>
</dbReference>
<evidence type="ECO:0000313" key="3">
    <source>
        <dbReference type="Ensembl" id="ENSNFUP00015016349.1"/>
    </source>
</evidence>
<evidence type="ECO:0000256" key="1">
    <source>
        <dbReference type="SAM" id="MobiDB-lite"/>
    </source>
</evidence>
<sequence length="587" mass="64078">MDTMLRQVHTQLTTPGPPSSETSTPGPAVSTPQALPGSAAQLCFRVADSPPPKTFSGEHCKSRGFLLHCRLAFERSPDSFVNDFAKISYIVGLLRGKALQWAETRSRQASFLQGPLTDFLADFNLHFGDVESQVELAKKILNLHQGRQTVTDYVIEFRTLAANFSGSLDMLKGAFVQALNDRIKYQLAYCQEPSTLEELISLAIRIDKRLRERSGSVSFASSAPHRAPSPPGTASSSPPGTTISSSRRAHATWTDSTDSGGTAATSKRGLMFLSWTGWSPGLQLPQPVKLTSLPVGSRLLVGGSSNNANPQCSLPCTIFYNHNSSVSCALLDSGCDQNLLDQSLVHSLKISTSLLPTPIQVSSLKGNSLTTITHQTVPVKFLVSGNHYEVTSFYVLPSPLSPVVLGHAWLSLHNPQVNWKTGQIEFWSPFCLSHCLQSASLTYPKPISSSVALPDLTKVPKEYHDLHQVFSKDRAASLPPHRPYDCSIDLLPGSTLPSSHLYNLSRPERECMEQYISESLATGIIRPSTSPLGAGFFFVPKKDGTLRPCIDYRGLNQITIKNKYPLPLLSSTFEPVQDATIFTKLNL</sequence>
<dbReference type="InterPro" id="IPR021109">
    <property type="entry name" value="Peptidase_aspartic_dom_sf"/>
</dbReference>
<dbReference type="SUPFAM" id="SSF50630">
    <property type="entry name" value="Acid proteases"/>
    <property type="match status" value="1"/>
</dbReference>
<reference evidence="3" key="3">
    <citation type="submission" date="2025-09" db="UniProtKB">
        <authorList>
            <consortium name="Ensembl"/>
        </authorList>
    </citation>
    <scope>IDENTIFICATION</scope>
</reference>
<dbReference type="GeneTree" id="ENSGT00940000171189"/>
<feature type="region of interest" description="Disordered" evidence="1">
    <location>
        <begin position="1"/>
        <end position="32"/>
    </location>
</feature>
<dbReference type="InterPro" id="IPR032567">
    <property type="entry name" value="RTL1-rel"/>
</dbReference>
<feature type="domain" description="Ty3 transposon capsid-like protein" evidence="2">
    <location>
        <begin position="53"/>
        <end position="205"/>
    </location>
</feature>
<reference evidence="3" key="1">
    <citation type="submission" date="2014-08" db="EMBL/GenBank/DDBJ databases">
        <authorList>
            <person name="Senf B."/>
            <person name="Petzold A."/>
            <person name="Downie B.R."/>
            <person name="Koch P."/>
            <person name="Platzer M."/>
        </authorList>
    </citation>
    <scope>NUCLEOTIDE SEQUENCE [LARGE SCALE GENOMIC DNA]</scope>
    <source>
        <strain evidence="3">GRZ</strain>
    </source>
</reference>
<evidence type="ECO:0000259" key="2">
    <source>
        <dbReference type="Pfam" id="PF19259"/>
    </source>
</evidence>
<feature type="region of interest" description="Disordered" evidence="1">
    <location>
        <begin position="217"/>
        <end position="263"/>
    </location>
</feature>
<dbReference type="InterPro" id="IPR045358">
    <property type="entry name" value="Ty3_capsid"/>
</dbReference>
<dbReference type="CDD" id="cd00303">
    <property type="entry name" value="retropepsin_like"/>
    <property type="match status" value="1"/>
</dbReference>
<protein>
    <recommendedName>
        <fullName evidence="2">Ty3 transposon capsid-like protein domain-containing protein</fullName>
    </recommendedName>
</protein>
<dbReference type="Proteomes" id="UP000694548">
    <property type="component" value="Chromosome sgr10"/>
</dbReference>
<dbReference type="PANTHER" id="PTHR15503:SF36">
    <property type="entry name" value="RETROTRANSPOSON GAG-LIKE PROTEIN 5"/>
    <property type="match status" value="1"/>
</dbReference>
<dbReference type="Gene3D" id="3.10.10.10">
    <property type="entry name" value="HIV Type 1 Reverse Transcriptase, subunit A, domain 1"/>
    <property type="match status" value="1"/>
</dbReference>
<name>A0A8C6LB05_NOTFU</name>
<proteinExistence type="predicted"/>
<keyword evidence="4" id="KW-1185">Reference proteome</keyword>